<evidence type="ECO:0008006" key="8">
    <source>
        <dbReference type="Google" id="ProtNLM"/>
    </source>
</evidence>
<dbReference type="GO" id="GO:0030684">
    <property type="term" value="C:preribosome"/>
    <property type="evidence" value="ECO:0007669"/>
    <property type="project" value="UniProtKB-ARBA"/>
</dbReference>
<sequence>MVRYAAAALATNPEKTSRARGEYLRTHFKNMREVGAALTGLKLTKAYSYLKDVGEHNQIIPFRRFAGGIGRASQAKQFKTTKGRWPEKSVKFILRLLKNAESNADAKNIELEDLYIKAIGVQQAPKTRRRTYRAHGRINPYQGHPCHVEVILSSNDVDVERSKDKDVSVSLAGLNRRQIARKRIEATRTPAV</sequence>
<keyword evidence="3 5" id="KW-0687">Ribonucleoprotein</keyword>
<dbReference type="FunFam" id="3.90.470.10:FF:000012">
    <property type="entry name" value="60S ribosomal protein L17"/>
    <property type="match status" value="1"/>
</dbReference>
<comment type="subunit">
    <text evidence="4">Component of the large ribosomal subunit (LSU). Mature yeast ribosomes consist of a small (40S) and a large (60S) subunit. The 40S small subunit contains 1 molecule of ribosomal RNA (18S rRNA) and at least 33 different proteins. The large 60S subunit contains 3 rRNA molecules (25S, 5.8S and 5S rRNA) and at least 46 different proteins. uL22 is associated with the polypeptide exit tunnel.</text>
</comment>
<evidence type="ECO:0000256" key="4">
    <source>
        <dbReference type="ARBA" id="ARBA00065089"/>
    </source>
</evidence>
<dbReference type="InterPro" id="IPR001063">
    <property type="entry name" value="Ribosomal_uL22"/>
</dbReference>
<dbReference type="PROSITE" id="PS00464">
    <property type="entry name" value="RIBOSOMAL_L22"/>
    <property type="match status" value="1"/>
</dbReference>
<dbReference type="Gene3D" id="3.90.470.10">
    <property type="entry name" value="Ribosomal protein L22/L17"/>
    <property type="match status" value="1"/>
</dbReference>
<dbReference type="EMBL" id="SGPM01000385">
    <property type="protein sequence ID" value="THH23172.1"/>
    <property type="molecule type" value="Genomic_DNA"/>
</dbReference>
<protein>
    <recommendedName>
        <fullName evidence="8">Ribosomal protein L22</fullName>
    </recommendedName>
</protein>
<evidence type="ECO:0000256" key="3">
    <source>
        <dbReference type="ARBA" id="ARBA00023274"/>
    </source>
</evidence>
<dbReference type="GO" id="GO:0002181">
    <property type="term" value="P:cytoplasmic translation"/>
    <property type="evidence" value="ECO:0007669"/>
    <property type="project" value="TreeGrafter"/>
</dbReference>
<evidence type="ECO:0000313" key="6">
    <source>
        <dbReference type="EMBL" id="THH23172.1"/>
    </source>
</evidence>
<evidence type="ECO:0000256" key="5">
    <source>
        <dbReference type="RuleBase" id="RU004005"/>
    </source>
</evidence>
<evidence type="ECO:0000313" key="7">
    <source>
        <dbReference type="Proteomes" id="UP000308730"/>
    </source>
</evidence>
<dbReference type="Pfam" id="PF00237">
    <property type="entry name" value="Ribosomal_L22"/>
    <property type="match status" value="1"/>
</dbReference>
<accession>A0A4S4MCF6</accession>
<dbReference type="AlphaFoldDB" id="A0A4S4MCF6"/>
<organism evidence="6 7">
    <name type="scientific">Antrodiella citrinella</name>
    <dbReference type="NCBI Taxonomy" id="2447956"/>
    <lineage>
        <taxon>Eukaryota</taxon>
        <taxon>Fungi</taxon>
        <taxon>Dikarya</taxon>
        <taxon>Basidiomycota</taxon>
        <taxon>Agaricomycotina</taxon>
        <taxon>Agaricomycetes</taxon>
        <taxon>Polyporales</taxon>
        <taxon>Steccherinaceae</taxon>
        <taxon>Antrodiella</taxon>
    </lineage>
</organism>
<dbReference type="GO" id="GO:0003735">
    <property type="term" value="F:structural constituent of ribosome"/>
    <property type="evidence" value="ECO:0007669"/>
    <property type="project" value="InterPro"/>
</dbReference>
<dbReference type="PANTHER" id="PTHR11593">
    <property type="entry name" value="60S RIBOSOMAL PROTEIN L17"/>
    <property type="match status" value="1"/>
</dbReference>
<keyword evidence="7" id="KW-1185">Reference proteome</keyword>
<dbReference type="InterPro" id="IPR018260">
    <property type="entry name" value="Ribosomal_uL22_CS"/>
</dbReference>
<evidence type="ECO:0000256" key="1">
    <source>
        <dbReference type="ARBA" id="ARBA00009451"/>
    </source>
</evidence>
<dbReference type="CDD" id="cd00336">
    <property type="entry name" value="Ribosomal_L22"/>
    <property type="match status" value="1"/>
</dbReference>
<dbReference type="Proteomes" id="UP000308730">
    <property type="component" value="Unassembled WGS sequence"/>
</dbReference>
<dbReference type="InterPro" id="IPR005721">
    <property type="entry name" value="Ribosomal_uL22_euk/arc"/>
</dbReference>
<dbReference type="PANTHER" id="PTHR11593:SF10">
    <property type="entry name" value="60S RIBOSOMAL PROTEIN L17"/>
    <property type="match status" value="1"/>
</dbReference>
<comment type="caution">
    <text evidence="6">The sequence shown here is derived from an EMBL/GenBank/DDBJ whole genome shotgun (WGS) entry which is preliminary data.</text>
</comment>
<comment type="similarity">
    <text evidence="1 5">Belongs to the universal ribosomal protein uL22 family.</text>
</comment>
<name>A0A4S4MCF6_9APHY</name>
<evidence type="ECO:0000256" key="2">
    <source>
        <dbReference type="ARBA" id="ARBA00022980"/>
    </source>
</evidence>
<dbReference type="InterPro" id="IPR036394">
    <property type="entry name" value="Ribosomal_uL22_sf"/>
</dbReference>
<keyword evidence="2 5" id="KW-0689">Ribosomal protein</keyword>
<proteinExistence type="inferred from homology"/>
<gene>
    <name evidence="6" type="ORF">EUX98_g8007</name>
</gene>
<reference evidence="6 7" key="1">
    <citation type="submission" date="2019-02" db="EMBL/GenBank/DDBJ databases">
        <title>Genome sequencing of the rare red list fungi Antrodiella citrinella (Flaviporus citrinellus).</title>
        <authorList>
            <person name="Buettner E."/>
            <person name="Kellner H."/>
        </authorList>
    </citation>
    <scope>NUCLEOTIDE SEQUENCE [LARGE SCALE GENOMIC DNA]</scope>
    <source>
        <strain evidence="6 7">DSM 108506</strain>
    </source>
</reference>
<dbReference type="NCBIfam" id="TIGR01038">
    <property type="entry name" value="uL22_arch_euk"/>
    <property type="match status" value="1"/>
</dbReference>
<dbReference type="SUPFAM" id="SSF54843">
    <property type="entry name" value="Ribosomal protein L22"/>
    <property type="match status" value="1"/>
</dbReference>
<dbReference type="OrthoDB" id="10254664at2759"/>
<dbReference type="GO" id="GO:0022625">
    <property type="term" value="C:cytosolic large ribosomal subunit"/>
    <property type="evidence" value="ECO:0007669"/>
    <property type="project" value="TreeGrafter"/>
</dbReference>